<organism evidence="2 3">
    <name type="scientific">Puccinia sorghi</name>
    <dbReference type="NCBI Taxonomy" id="27349"/>
    <lineage>
        <taxon>Eukaryota</taxon>
        <taxon>Fungi</taxon>
        <taxon>Dikarya</taxon>
        <taxon>Basidiomycota</taxon>
        <taxon>Pucciniomycotina</taxon>
        <taxon>Pucciniomycetes</taxon>
        <taxon>Pucciniales</taxon>
        <taxon>Pucciniaceae</taxon>
        <taxon>Puccinia</taxon>
    </lineage>
</organism>
<gene>
    <name evidence="2" type="ORF">VP01_6962g1</name>
</gene>
<sequence length="184" mass="21335">MNMHYAYAMARASDEERKVIKRARDRKRNYTIKKLKFCSENAMKFFHLDVAMLASAALENKRVQRRLRDPPTTPQESLSPQPPKSLPLDFYKPKWFNELLPQQKLEIVNTREVAFLPDASQSLMGKRAPSKKLSNKKFTQTFFDCLSVPYDLTHEIKNDPDDEESKDKGDSSYVGLEEDLDNTS</sequence>
<evidence type="ECO:0000313" key="3">
    <source>
        <dbReference type="Proteomes" id="UP000037035"/>
    </source>
</evidence>
<feature type="region of interest" description="Disordered" evidence="1">
    <location>
        <begin position="154"/>
        <end position="184"/>
    </location>
</feature>
<evidence type="ECO:0000256" key="1">
    <source>
        <dbReference type="SAM" id="MobiDB-lite"/>
    </source>
</evidence>
<evidence type="ECO:0000313" key="2">
    <source>
        <dbReference type="EMBL" id="KNZ46781.1"/>
    </source>
</evidence>
<dbReference type="EMBL" id="LAVV01012341">
    <property type="protein sequence ID" value="KNZ46781.1"/>
    <property type="molecule type" value="Genomic_DNA"/>
</dbReference>
<feature type="compositionally biased region" description="Basic and acidic residues" evidence="1">
    <location>
        <begin position="154"/>
        <end position="170"/>
    </location>
</feature>
<reference evidence="2 3" key="1">
    <citation type="submission" date="2015-08" db="EMBL/GenBank/DDBJ databases">
        <title>Next Generation Sequencing and Analysis of the Genome of Puccinia sorghi L Schw, the Causal Agent of Maize Common Rust.</title>
        <authorList>
            <person name="Rochi L."/>
            <person name="Burguener G."/>
            <person name="Darino M."/>
            <person name="Turjanski A."/>
            <person name="Kreff E."/>
            <person name="Dieguez M.J."/>
            <person name="Sacco F."/>
        </authorList>
    </citation>
    <scope>NUCLEOTIDE SEQUENCE [LARGE SCALE GENOMIC DNA]</scope>
    <source>
        <strain evidence="2 3">RO10H11247</strain>
    </source>
</reference>
<comment type="caution">
    <text evidence="2">The sequence shown here is derived from an EMBL/GenBank/DDBJ whole genome shotgun (WGS) entry which is preliminary data.</text>
</comment>
<dbReference type="AlphaFoldDB" id="A0A0L6UE40"/>
<proteinExistence type="predicted"/>
<dbReference type="Proteomes" id="UP000037035">
    <property type="component" value="Unassembled WGS sequence"/>
</dbReference>
<protein>
    <submittedName>
        <fullName evidence="2">Uncharacterized protein</fullName>
    </submittedName>
</protein>
<accession>A0A0L6UE40</accession>
<dbReference type="VEuPathDB" id="FungiDB:VP01_6962g1"/>
<name>A0A0L6UE40_9BASI</name>
<keyword evidence="3" id="KW-1185">Reference proteome</keyword>
<dbReference type="OrthoDB" id="2506837at2759"/>